<keyword evidence="2" id="KW-0560">Oxidoreductase</keyword>
<feature type="domain" description="VOC" evidence="1">
    <location>
        <begin position="4"/>
        <end position="122"/>
    </location>
</feature>
<dbReference type="GO" id="GO:0051213">
    <property type="term" value="F:dioxygenase activity"/>
    <property type="evidence" value="ECO:0007669"/>
    <property type="project" value="UniProtKB-KW"/>
</dbReference>
<dbReference type="PROSITE" id="PS51819">
    <property type="entry name" value="VOC"/>
    <property type="match status" value="1"/>
</dbReference>
<evidence type="ECO:0000259" key="1">
    <source>
        <dbReference type="PROSITE" id="PS51819"/>
    </source>
</evidence>
<dbReference type="InterPro" id="IPR037523">
    <property type="entry name" value="VOC_core"/>
</dbReference>
<gene>
    <name evidence="2" type="ORF">HNP84_004418</name>
</gene>
<keyword evidence="3" id="KW-1185">Reference proteome</keyword>
<dbReference type="SUPFAM" id="SSF54593">
    <property type="entry name" value="Glyoxalase/Bleomycin resistance protein/Dihydroxybiphenyl dioxygenase"/>
    <property type="match status" value="1"/>
</dbReference>
<dbReference type="InterPro" id="IPR004360">
    <property type="entry name" value="Glyas_Fos-R_dOase_dom"/>
</dbReference>
<dbReference type="RefSeq" id="WP_185051599.1">
    <property type="nucleotide sequence ID" value="NZ_BAABIX010000004.1"/>
</dbReference>
<dbReference type="CDD" id="cd08351">
    <property type="entry name" value="ChaP_like"/>
    <property type="match status" value="1"/>
</dbReference>
<dbReference type="InterPro" id="IPR029068">
    <property type="entry name" value="Glyas_Bleomycin-R_OHBP_Dase"/>
</dbReference>
<dbReference type="GO" id="GO:0016829">
    <property type="term" value="F:lyase activity"/>
    <property type="evidence" value="ECO:0007669"/>
    <property type="project" value="UniProtKB-KW"/>
</dbReference>
<dbReference type="EMBL" id="JACHGN010000009">
    <property type="protein sequence ID" value="MBB5134684.1"/>
    <property type="molecule type" value="Genomic_DNA"/>
</dbReference>
<keyword evidence="2" id="KW-0456">Lyase</keyword>
<dbReference type="Pfam" id="PF00903">
    <property type="entry name" value="Glyoxalase"/>
    <property type="match status" value="1"/>
</dbReference>
<accession>A0A840P0E5</accession>
<name>A0A840P0E5_9ACTN</name>
<reference evidence="2 3" key="1">
    <citation type="submission" date="2020-08" db="EMBL/GenBank/DDBJ databases">
        <title>Genomic Encyclopedia of Type Strains, Phase IV (KMG-IV): sequencing the most valuable type-strain genomes for metagenomic binning, comparative biology and taxonomic classification.</title>
        <authorList>
            <person name="Goeker M."/>
        </authorList>
    </citation>
    <scope>NUCLEOTIDE SEQUENCE [LARGE SCALE GENOMIC DNA]</scope>
    <source>
        <strain evidence="2 3">DSM 45615</strain>
    </source>
</reference>
<dbReference type="AlphaFoldDB" id="A0A840P0E5"/>
<dbReference type="Proteomes" id="UP000578449">
    <property type="component" value="Unassembled WGS sequence"/>
</dbReference>
<keyword evidence="2" id="KW-0223">Dioxygenase</keyword>
<evidence type="ECO:0000313" key="2">
    <source>
        <dbReference type="EMBL" id="MBB5134684.1"/>
    </source>
</evidence>
<organism evidence="2 3">
    <name type="scientific">Thermocatellispora tengchongensis</name>
    <dbReference type="NCBI Taxonomy" id="1073253"/>
    <lineage>
        <taxon>Bacteria</taxon>
        <taxon>Bacillati</taxon>
        <taxon>Actinomycetota</taxon>
        <taxon>Actinomycetes</taxon>
        <taxon>Streptosporangiales</taxon>
        <taxon>Streptosporangiaceae</taxon>
        <taxon>Thermocatellispora</taxon>
    </lineage>
</organism>
<proteinExistence type="predicted"/>
<evidence type="ECO:0000313" key="3">
    <source>
        <dbReference type="Proteomes" id="UP000578449"/>
    </source>
</evidence>
<sequence>MSVELNHTIVRATDQAASAEFLARILGLPVGRPWGPFLPVELGNRVTLDYLQVERGEVQPQHYAFLVSEAEFDAAFARIREAGLTYYADPFRRRPGEINHHYGGRGVYFDDPDGHSMELITTPYGEHPEG</sequence>
<protein>
    <submittedName>
        <fullName evidence="2">Catechol 2,3-dioxygenase-like lactoylglutathione lyase family enzyme</fullName>
    </submittedName>
</protein>
<dbReference type="Gene3D" id="3.10.180.10">
    <property type="entry name" value="2,3-Dihydroxybiphenyl 1,2-Dioxygenase, domain 1"/>
    <property type="match status" value="1"/>
</dbReference>
<comment type="caution">
    <text evidence="2">The sequence shown here is derived from an EMBL/GenBank/DDBJ whole genome shotgun (WGS) entry which is preliminary data.</text>
</comment>